<sequence>MDSTRHHVLLFGDQTDNVVSTIRDLYVSSKESGLLAKFLRDASDICQIEFGNLQPCFRKETPPFETLLEMAQNLGETNPPPCTCIQRSVVLCSIGRAEHDPTILSGPRVLIGLCINLFQAALAATARSASELARLSLQGFPSYFTWAVTNHARTKQIEWQHGIWSCMAWTSKPDTPDGGFSPQLLLDMFHKSHDIPEHKKAWIGVVGDGWVTVSGPPSILKLLMAESVELSGLSLFPLPIASAVHAPHLPAFDFESTAKPSYIWDLPLQKGACIISPDECIPYTEKTLGEVARRIVPAVLSTPLMVEKMFVATAEYLKKACATAAISILGPSAQSVRLIHTVRNAGVQFDVLPRPESTPNAQARSGSGAVAIVGMSARFPQANDLEQFWKLLMEGRTTHERVPPDRFNLDNFHDPSGTKKNTMMNTDGCFLSDPGAFDTRLFNMSPREAMQVDPTHRLLLMTSLEALEKAGYNPDNGQSSLNRRTAVYFGQNADVWRDFSAEQGVDVFTAPGILRAFSPGRVSYHFGFQGGSYSIDSACSSSATAIQLACASLIERECDMALAGGAQIAGSPFEFSALGKSGFLAPSGGCKTFRADADGYCRGEAVGVLVLKRLEDAVADNDKIEAVITGWGRNYSAGASSMTHPCPKTQEKLMRQVLRQANMKPHDVGYVELHGTGTTVGDMAEMTSVTRAFGKHLKRDFSIPIGSVKANVGHSESAAGVSSVIKAALMLRNGAVPPQAMVTPETQLHPGFASLNMSCVRIDSAPSMLESNKERILVNSFDAAGGNTCLLIESASRAAEIVSNPDPRNWHIVVVSAQGSKSLQDNKANLLEYLVKYPETQLSNVAYSTTARRRHYSCRSEYTAESTGQLVEQLRKDISNHNRNVNATTAKPKVIFLFNGQGTSYYHIARELYTTHPAFKEYLNTLQGICEKVCRVMPCDIISILTDPKSRAGDHSVVEEHLAIVCIQLALAQLWKSWGIEPDIVLGHSIGEYAALSVAGVLSVTDTLWLVSERSALFLETFGVGEYGMLSLSATAGDVRALLYDGGSRDTCEIACFNSDAAHVVGGPMMDLHDVESRAKTKGIPTQLFSRKRQAKSRSFGHKSRWLRR</sequence>
<dbReference type="Proteomes" id="UP001143856">
    <property type="component" value="Unassembled WGS sequence"/>
</dbReference>
<organism evidence="1 2">
    <name type="scientific">Xylaria curta</name>
    <dbReference type="NCBI Taxonomy" id="42375"/>
    <lineage>
        <taxon>Eukaryota</taxon>
        <taxon>Fungi</taxon>
        <taxon>Dikarya</taxon>
        <taxon>Ascomycota</taxon>
        <taxon>Pezizomycotina</taxon>
        <taxon>Sordariomycetes</taxon>
        <taxon>Xylariomycetidae</taxon>
        <taxon>Xylariales</taxon>
        <taxon>Xylariaceae</taxon>
        <taxon>Xylaria</taxon>
    </lineage>
</organism>
<proteinExistence type="predicted"/>
<reference evidence="1" key="1">
    <citation type="submission" date="2022-10" db="EMBL/GenBank/DDBJ databases">
        <title>Genome Sequence of Xylaria curta.</title>
        <authorList>
            <person name="Buettner E."/>
        </authorList>
    </citation>
    <scope>NUCLEOTIDE SEQUENCE</scope>
    <source>
        <strain evidence="1">Babe10</strain>
    </source>
</reference>
<protein>
    <submittedName>
        <fullName evidence="1">Uncharacterized protein</fullName>
    </submittedName>
</protein>
<name>A0ACC1PH62_9PEZI</name>
<accession>A0ACC1PH62</accession>
<dbReference type="EMBL" id="JAPDGR010000256">
    <property type="protein sequence ID" value="KAJ2992634.1"/>
    <property type="molecule type" value="Genomic_DNA"/>
</dbReference>
<keyword evidence="2" id="KW-1185">Reference proteome</keyword>
<comment type="caution">
    <text evidence="1">The sequence shown here is derived from an EMBL/GenBank/DDBJ whole genome shotgun (WGS) entry which is preliminary data.</text>
</comment>
<evidence type="ECO:0000313" key="2">
    <source>
        <dbReference type="Proteomes" id="UP001143856"/>
    </source>
</evidence>
<gene>
    <name evidence="1" type="ORF">NUW58_g2097</name>
</gene>
<evidence type="ECO:0000313" key="1">
    <source>
        <dbReference type="EMBL" id="KAJ2992634.1"/>
    </source>
</evidence>